<protein>
    <submittedName>
        <fullName evidence="1">Uncharacterized protein</fullName>
    </submittedName>
</protein>
<name>A0A7X0P8Q7_9ACTN</name>
<proteinExistence type="predicted"/>
<keyword evidence="2" id="KW-1185">Reference proteome</keyword>
<dbReference type="Proteomes" id="UP000565579">
    <property type="component" value="Unassembled WGS sequence"/>
</dbReference>
<reference evidence="1 2" key="1">
    <citation type="submission" date="2020-08" db="EMBL/GenBank/DDBJ databases">
        <title>Sequencing the genomes of 1000 actinobacteria strains.</title>
        <authorList>
            <person name="Klenk H.-P."/>
        </authorList>
    </citation>
    <scope>NUCLEOTIDE SEQUENCE [LARGE SCALE GENOMIC DNA]</scope>
    <source>
        <strain evidence="1 2">DSM 43768</strain>
    </source>
</reference>
<dbReference type="EMBL" id="JACHMI010000001">
    <property type="protein sequence ID" value="MBB6557119.1"/>
    <property type="molecule type" value="Genomic_DNA"/>
</dbReference>
<evidence type="ECO:0000313" key="1">
    <source>
        <dbReference type="EMBL" id="MBB6557119.1"/>
    </source>
</evidence>
<dbReference type="AlphaFoldDB" id="A0A7X0P8Q7"/>
<organism evidence="1 2">
    <name type="scientific">Nonomuraea rubra</name>
    <dbReference type="NCBI Taxonomy" id="46180"/>
    <lineage>
        <taxon>Bacteria</taxon>
        <taxon>Bacillati</taxon>
        <taxon>Actinomycetota</taxon>
        <taxon>Actinomycetes</taxon>
        <taxon>Streptosporangiales</taxon>
        <taxon>Streptosporangiaceae</taxon>
        <taxon>Nonomuraea</taxon>
    </lineage>
</organism>
<evidence type="ECO:0000313" key="2">
    <source>
        <dbReference type="Proteomes" id="UP000565579"/>
    </source>
</evidence>
<accession>A0A7X0P8Q7</accession>
<comment type="caution">
    <text evidence="1">The sequence shown here is derived from an EMBL/GenBank/DDBJ whole genome shotgun (WGS) entry which is preliminary data.</text>
</comment>
<gene>
    <name evidence="1" type="ORF">HD593_011914</name>
</gene>
<sequence>MRTATALSEAVRVLNHATLSHAGVSSPATVNDVLGKVSVAAARLDQLLRQLGEALKRMQASGQLSDDCGDPAGSLDKALSELTLTQEMARDLAMHLDCAFNTTATLHLTGAGES</sequence>
<dbReference type="RefSeq" id="WP_185111507.1">
    <property type="nucleotide sequence ID" value="NZ_BAAAXY010000286.1"/>
</dbReference>